<keyword evidence="2" id="KW-1185">Reference proteome</keyword>
<accession>A0A7J7G2N3</accession>
<dbReference type="AlphaFoldDB" id="A0A7J7G2N3"/>
<organism evidence="1 2">
    <name type="scientific">Camellia sinensis</name>
    <name type="common">Tea plant</name>
    <name type="synonym">Thea sinensis</name>
    <dbReference type="NCBI Taxonomy" id="4442"/>
    <lineage>
        <taxon>Eukaryota</taxon>
        <taxon>Viridiplantae</taxon>
        <taxon>Streptophyta</taxon>
        <taxon>Embryophyta</taxon>
        <taxon>Tracheophyta</taxon>
        <taxon>Spermatophyta</taxon>
        <taxon>Magnoliopsida</taxon>
        <taxon>eudicotyledons</taxon>
        <taxon>Gunneridae</taxon>
        <taxon>Pentapetalae</taxon>
        <taxon>asterids</taxon>
        <taxon>Ericales</taxon>
        <taxon>Theaceae</taxon>
        <taxon>Camellia</taxon>
    </lineage>
</organism>
<dbReference type="Proteomes" id="UP000593564">
    <property type="component" value="Unassembled WGS sequence"/>
</dbReference>
<dbReference type="EMBL" id="JACBKZ010000014">
    <property type="protein sequence ID" value="KAF5934575.1"/>
    <property type="molecule type" value="Genomic_DNA"/>
</dbReference>
<reference evidence="2" key="1">
    <citation type="journal article" date="2020" name="Nat. Commun.">
        <title>Genome assembly of wild tea tree DASZ reveals pedigree and selection history of tea varieties.</title>
        <authorList>
            <person name="Zhang W."/>
            <person name="Zhang Y."/>
            <person name="Qiu H."/>
            <person name="Guo Y."/>
            <person name="Wan H."/>
            <person name="Zhang X."/>
            <person name="Scossa F."/>
            <person name="Alseekh S."/>
            <person name="Zhang Q."/>
            <person name="Wang P."/>
            <person name="Xu L."/>
            <person name="Schmidt M.H."/>
            <person name="Jia X."/>
            <person name="Li D."/>
            <person name="Zhu A."/>
            <person name="Guo F."/>
            <person name="Chen W."/>
            <person name="Ni D."/>
            <person name="Usadel B."/>
            <person name="Fernie A.R."/>
            <person name="Wen W."/>
        </authorList>
    </citation>
    <scope>NUCLEOTIDE SEQUENCE [LARGE SCALE GENOMIC DNA]</scope>
    <source>
        <strain evidence="2">cv. G240</strain>
    </source>
</reference>
<comment type="caution">
    <text evidence="1">The sequence shown here is derived from an EMBL/GenBank/DDBJ whole genome shotgun (WGS) entry which is preliminary data.</text>
</comment>
<reference evidence="1 2" key="2">
    <citation type="submission" date="2020-07" db="EMBL/GenBank/DDBJ databases">
        <title>Genome assembly of wild tea tree DASZ reveals pedigree and selection history of tea varieties.</title>
        <authorList>
            <person name="Zhang W."/>
        </authorList>
    </citation>
    <scope>NUCLEOTIDE SEQUENCE [LARGE SCALE GENOMIC DNA]</scope>
    <source>
        <strain evidence="2">cv. G240</strain>
        <tissue evidence="1">Leaf</tissue>
    </source>
</reference>
<evidence type="ECO:0000313" key="2">
    <source>
        <dbReference type="Proteomes" id="UP000593564"/>
    </source>
</evidence>
<gene>
    <name evidence="1" type="ORF">HYC85_030746</name>
</gene>
<evidence type="ECO:0000313" key="1">
    <source>
        <dbReference type="EMBL" id="KAF5934575.1"/>
    </source>
</evidence>
<name>A0A7J7G2N3_CAMSI</name>
<proteinExistence type="predicted"/>
<protein>
    <submittedName>
        <fullName evidence="1">Uncharacterized protein</fullName>
    </submittedName>
</protein>
<sequence length="50" mass="5962">MGHRKVLINDSRNTFDFVKRVSQYTLYLSFSHHQFFFFFGGNLTPPFANM</sequence>